<keyword evidence="4 13" id="KW-0812">Transmembrane</keyword>
<dbReference type="SUPFAM" id="SSF57850">
    <property type="entry name" value="RING/U-box"/>
    <property type="match status" value="1"/>
</dbReference>
<keyword evidence="8" id="KW-0862">Zinc</keyword>
<evidence type="ECO:0000256" key="6">
    <source>
        <dbReference type="ARBA" id="ARBA00022771"/>
    </source>
</evidence>
<evidence type="ECO:0000256" key="2">
    <source>
        <dbReference type="ARBA" id="ARBA00004906"/>
    </source>
</evidence>
<dbReference type="Proteomes" id="UP001161247">
    <property type="component" value="Chromosome 7"/>
</dbReference>
<keyword evidence="7" id="KW-0833">Ubl conjugation pathway</keyword>
<keyword evidence="5" id="KW-0479">Metal-binding</keyword>
<evidence type="ECO:0000256" key="10">
    <source>
        <dbReference type="ARBA" id="ARBA00023136"/>
    </source>
</evidence>
<name>A0AAV1E0N0_OLDCO</name>
<evidence type="ECO:0000256" key="7">
    <source>
        <dbReference type="ARBA" id="ARBA00022786"/>
    </source>
</evidence>
<keyword evidence="6 12" id="KW-0863">Zinc-finger</keyword>
<dbReference type="PANTHER" id="PTHR45768:SF61">
    <property type="entry name" value="RING-H2 FINGER PROTEIN ATL18"/>
    <property type="match status" value="1"/>
</dbReference>
<evidence type="ECO:0000256" key="5">
    <source>
        <dbReference type="ARBA" id="ARBA00022723"/>
    </source>
</evidence>
<dbReference type="Gene3D" id="3.30.40.10">
    <property type="entry name" value="Zinc/RING finger domain, C3HC4 (zinc finger)"/>
    <property type="match status" value="1"/>
</dbReference>
<proteinExistence type="inferred from homology"/>
<dbReference type="InterPro" id="IPR001841">
    <property type="entry name" value="Znf_RING"/>
</dbReference>
<reference evidence="15" key="1">
    <citation type="submission" date="2023-03" db="EMBL/GenBank/DDBJ databases">
        <authorList>
            <person name="Julca I."/>
        </authorList>
    </citation>
    <scope>NUCLEOTIDE SEQUENCE</scope>
</reference>
<evidence type="ECO:0000256" key="4">
    <source>
        <dbReference type="ARBA" id="ARBA00022692"/>
    </source>
</evidence>
<evidence type="ECO:0000256" key="3">
    <source>
        <dbReference type="ARBA" id="ARBA00022679"/>
    </source>
</evidence>
<dbReference type="SMART" id="SM00184">
    <property type="entry name" value="RING"/>
    <property type="match status" value="1"/>
</dbReference>
<evidence type="ECO:0000256" key="13">
    <source>
        <dbReference type="SAM" id="Phobius"/>
    </source>
</evidence>
<evidence type="ECO:0000256" key="8">
    <source>
        <dbReference type="ARBA" id="ARBA00022833"/>
    </source>
</evidence>
<keyword evidence="9 13" id="KW-1133">Transmembrane helix</keyword>
<keyword evidence="10 13" id="KW-0472">Membrane</keyword>
<keyword evidence="3" id="KW-0808">Transferase</keyword>
<dbReference type="GO" id="GO:0016740">
    <property type="term" value="F:transferase activity"/>
    <property type="evidence" value="ECO:0007669"/>
    <property type="project" value="UniProtKB-KW"/>
</dbReference>
<dbReference type="GO" id="GO:0016020">
    <property type="term" value="C:membrane"/>
    <property type="evidence" value="ECO:0007669"/>
    <property type="project" value="UniProtKB-SubCell"/>
</dbReference>
<evidence type="ECO:0000313" key="16">
    <source>
        <dbReference type="Proteomes" id="UP001161247"/>
    </source>
</evidence>
<feature type="transmembrane region" description="Helical" evidence="13">
    <location>
        <begin position="6"/>
        <end position="26"/>
    </location>
</feature>
<dbReference type="GO" id="GO:0008270">
    <property type="term" value="F:zinc ion binding"/>
    <property type="evidence" value="ECO:0007669"/>
    <property type="project" value="UniProtKB-KW"/>
</dbReference>
<dbReference type="InterPro" id="IPR013083">
    <property type="entry name" value="Znf_RING/FYVE/PHD"/>
</dbReference>
<gene>
    <name evidence="15" type="ORF">OLC1_LOCUS19751</name>
</gene>
<comment type="subcellular location">
    <subcellularLocation>
        <location evidence="1">Membrane</location>
        <topology evidence="1">Single-pass membrane protein</topology>
    </subcellularLocation>
</comment>
<evidence type="ECO:0000256" key="1">
    <source>
        <dbReference type="ARBA" id="ARBA00004167"/>
    </source>
</evidence>
<dbReference type="PROSITE" id="PS50089">
    <property type="entry name" value="ZF_RING_2"/>
    <property type="match status" value="1"/>
</dbReference>
<evidence type="ECO:0000256" key="9">
    <source>
        <dbReference type="ARBA" id="ARBA00022989"/>
    </source>
</evidence>
<evidence type="ECO:0000256" key="12">
    <source>
        <dbReference type="PROSITE-ProRule" id="PRU00175"/>
    </source>
</evidence>
<accession>A0AAV1E0N0</accession>
<evidence type="ECO:0000313" key="15">
    <source>
        <dbReference type="EMBL" id="CAI9112589.1"/>
    </source>
</evidence>
<feature type="domain" description="RING-type" evidence="14">
    <location>
        <begin position="99"/>
        <end position="141"/>
    </location>
</feature>
<evidence type="ECO:0000256" key="11">
    <source>
        <dbReference type="ARBA" id="ARBA00024209"/>
    </source>
</evidence>
<dbReference type="AlphaFoldDB" id="A0AAV1E0N0"/>
<keyword evidence="16" id="KW-1185">Reference proteome</keyword>
<evidence type="ECO:0000259" key="14">
    <source>
        <dbReference type="PROSITE" id="PS50089"/>
    </source>
</evidence>
<organism evidence="15 16">
    <name type="scientific">Oldenlandia corymbosa var. corymbosa</name>
    <dbReference type="NCBI Taxonomy" id="529605"/>
    <lineage>
        <taxon>Eukaryota</taxon>
        <taxon>Viridiplantae</taxon>
        <taxon>Streptophyta</taxon>
        <taxon>Embryophyta</taxon>
        <taxon>Tracheophyta</taxon>
        <taxon>Spermatophyta</taxon>
        <taxon>Magnoliopsida</taxon>
        <taxon>eudicotyledons</taxon>
        <taxon>Gunneridae</taxon>
        <taxon>Pentapetalae</taxon>
        <taxon>asterids</taxon>
        <taxon>lamiids</taxon>
        <taxon>Gentianales</taxon>
        <taxon>Rubiaceae</taxon>
        <taxon>Rubioideae</taxon>
        <taxon>Spermacoceae</taxon>
        <taxon>Hedyotis-Oldenlandia complex</taxon>
        <taxon>Oldenlandia</taxon>
    </lineage>
</organism>
<dbReference type="PANTHER" id="PTHR45768">
    <property type="entry name" value="E3 UBIQUITIN-PROTEIN LIGASE RNF13-LIKE"/>
    <property type="match status" value="1"/>
</dbReference>
<dbReference type="EMBL" id="OX459124">
    <property type="protein sequence ID" value="CAI9112589.1"/>
    <property type="molecule type" value="Genomic_DNA"/>
</dbReference>
<sequence>MDLEILISVTLLFVGVAILVLIHVCINRAFGTARNSSNLPVSLNQTNTRRNTPPGSLCEDEIRNLPSFDYRVVVSENNDDQEKAATTSSSSSSKSALQCVVCLESFEEGQKCRLLPKCSHCFHAECIDSWLAKTGACPICRTGALLSPELTPIHC</sequence>
<dbReference type="Pfam" id="PF13639">
    <property type="entry name" value="zf-RING_2"/>
    <property type="match status" value="1"/>
</dbReference>
<protein>
    <submittedName>
        <fullName evidence="15">OLC1v1013057C1</fullName>
    </submittedName>
</protein>
<comment type="pathway">
    <text evidence="2">Protein modification; protein ubiquitination.</text>
</comment>
<comment type="similarity">
    <text evidence="11">Belongs to the RING-type zinc finger family. ATL subfamily.</text>
</comment>